<accession>A0A2T6KG05</accession>
<reference evidence="5 6" key="1">
    <citation type="submission" date="2018-04" db="EMBL/GenBank/DDBJ databases">
        <title>Genomic Encyclopedia of Archaeal and Bacterial Type Strains, Phase II (KMG-II): from individual species to whole genera.</title>
        <authorList>
            <person name="Goeker M."/>
        </authorList>
    </citation>
    <scope>NUCLEOTIDE SEQUENCE [LARGE SCALE GENOMIC DNA]</scope>
    <source>
        <strain evidence="5 6">DSM 29955</strain>
    </source>
</reference>
<dbReference type="Gene3D" id="2.40.100.10">
    <property type="entry name" value="Cyclophilin-like"/>
    <property type="match status" value="1"/>
</dbReference>
<dbReference type="GO" id="GO:0016787">
    <property type="term" value="F:hydrolase activity"/>
    <property type="evidence" value="ECO:0007669"/>
    <property type="project" value="UniProtKB-KW"/>
</dbReference>
<protein>
    <submittedName>
        <fullName evidence="5">Inhibitor of KinA</fullName>
    </submittedName>
</protein>
<dbReference type="RefSeq" id="WP_108386678.1">
    <property type="nucleotide sequence ID" value="NZ_QBUD01000006.1"/>
</dbReference>
<evidence type="ECO:0000256" key="1">
    <source>
        <dbReference type="ARBA" id="ARBA00022741"/>
    </source>
</evidence>
<evidence type="ECO:0000256" key="2">
    <source>
        <dbReference type="ARBA" id="ARBA00022801"/>
    </source>
</evidence>
<dbReference type="EMBL" id="QBUD01000006">
    <property type="protein sequence ID" value="PUB14257.1"/>
    <property type="molecule type" value="Genomic_DNA"/>
</dbReference>
<dbReference type="SUPFAM" id="SSF160467">
    <property type="entry name" value="PH0987 N-terminal domain-like"/>
    <property type="match status" value="1"/>
</dbReference>
<evidence type="ECO:0000259" key="4">
    <source>
        <dbReference type="SMART" id="SM00796"/>
    </source>
</evidence>
<feature type="domain" description="Carboxyltransferase" evidence="4">
    <location>
        <begin position="4"/>
        <end position="204"/>
    </location>
</feature>
<dbReference type="OrthoDB" id="9778567at2"/>
<keyword evidence="1" id="KW-0547">Nucleotide-binding</keyword>
<dbReference type="PANTHER" id="PTHR34698">
    <property type="entry name" value="5-OXOPROLINASE SUBUNIT B"/>
    <property type="match status" value="1"/>
</dbReference>
<proteinExistence type="predicted"/>
<dbReference type="InterPro" id="IPR029000">
    <property type="entry name" value="Cyclophilin-like_dom_sf"/>
</dbReference>
<keyword evidence="6" id="KW-1185">Reference proteome</keyword>
<comment type="caution">
    <text evidence="5">The sequence shown here is derived from an EMBL/GenBank/DDBJ whole genome shotgun (WGS) entry which is preliminary data.</text>
</comment>
<dbReference type="Pfam" id="PF02682">
    <property type="entry name" value="CT_C_D"/>
    <property type="match status" value="1"/>
</dbReference>
<keyword evidence="2" id="KW-0378">Hydrolase</keyword>
<organism evidence="5 6">
    <name type="scientific">Yoonia sediminilitoris</name>
    <dbReference type="NCBI Taxonomy" id="1286148"/>
    <lineage>
        <taxon>Bacteria</taxon>
        <taxon>Pseudomonadati</taxon>
        <taxon>Pseudomonadota</taxon>
        <taxon>Alphaproteobacteria</taxon>
        <taxon>Rhodobacterales</taxon>
        <taxon>Paracoccaceae</taxon>
        <taxon>Yoonia</taxon>
    </lineage>
</organism>
<evidence type="ECO:0000313" key="6">
    <source>
        <dbReference type="Proteomes" id="UP000244523"/>
    </source>
</evidence>
<dbReference type="PANTHER" id="PTHR34698:SF2">
    <property type="entry name" value="5-OXOPROLINASE SUBUNIT B"/>
    <property type="match status" value="1"/>
</dbReference>
<dbReference type="Proteomes" id="UP000244523">
    <property type="component" value="Unassembled WGS sequence"/>
</dbReference>
<evidence type="ECO:0000313" key="5">
    <source>
        <dbReference type="EMBL" id="PUB14257.1"/>
    </source>
</evidence>
<name>A0A2T6KG05_9RHOB</name>
<gene>
    <name evidence="5" type="ORF">C8N45_106131</name>
</gene>
<dbReference type="GO" id="GO:0005524">
    <property type="term" value="F:ATP binding"/>
    <property type="evidence" value="ECO:0007669"/>
    <property type="project" value="UniProtKB-KW"/>
</dbReference>
<keyword evidence="3" id="KW-0067">ATP-binding</keyword>
<sequence>MGFPDFKPVSDNGLLVAFGDSMTPQVHDAVLRLDRVLAQHPPHGLVEVVPAFVNLMVVFDPLVTDHAAMQAAVQALLGTEVAGSTEGTLREVQVCFDADLAPDLATVADQTGLSEEAVIDAHLAGELHVVMYGFAPGYAYMTGVPEALHLPRKQAPVRDVPKGSVLIAGAQCLVSTVTMPTGWWIIGRSPTEILRDDPARPFLFDVGDPVRFTRIDRDSYEKAVRANG</sequence>
<evidence type="ECO:0000256" key="3">
    <source>
        <dbReference type="ARBA" id="ARBA00022840"/>
    </source>
</evidence>
<dbReference type="SUPFAM" id="SSF50891">
    <property type="entry name" value="Cyclophilin-like"/>
    <property type="match status" value="1"/>
</dbReference>
<dbReference type="AlphaFoldDB" id="A0A2T6KG05"/>
<dbReference type="InterPro" id="IPR003833">
    <property type="entry name" value="CT_C_D"/>
</dbReference>
<dbReference type="Gene3D" id="3.30.1360.40">
    <property type="match status" value="1"/>
</dbReference>
<dbReference type="SMART" id="SM00796">
    <property type="entry name" value="AHS1"/>
    <property type="match status" value="1"/>
</dbReference>
<dbReference type="InterPro" id="IPR010016">
    <property type="entry name" value="PxpB"/>
</dbReference>